<organism evidence="2 3">
    <name type="scientific">Candidatus Enterenecus faecium</name>
    <dbReference type="NCBI Taxonomy" id="2840780"/>
    <lineage>
        <taxon>Bacteria</taxon>
        <taxon>Bacillati</taxon>
        <taxon>Bacillota</taxon>
        <taxon>Clostridia</taxon>
        <taxon>Eubacteriales</taxon>
        <taxon>Candidatus Enterenecus</taxon>
    </lineage>
</organism>
<evidence type="ECO:0000313" key="3">
    <source>
        <dbReference type="Proteomes" id="UP000886879"/>
    </source>
</evidence>
<reference evidence="2" key="2">
    <citation type="journal article" date="2021" name="PeerJ">
        <title>Extensive microbial diversity within the chicken gut microbiome revealed by metagenomics and culture.</title>
        <authorList>
            <person name="Gilroy R."/>
            <person name="Ravi A."/>
            <person name="Getino M."/>
            <person name="Pursley I."/>
            <person name="Horton D.L."/>
            <person name="Alikhan N.F."/>
            <person name="Baker D."/>
            <person name="Gharbi K."/>
            <person name="Hall N."/>
            <person name="Watson M."/>
            <person name="Adriaenssens E.M."/>
            <person name="Foster-Nyarko E."/>
            <person name="Jarju S."/>
            <person name="Secka A."/>
            <person name="Antonio M."/>
            <person name="Oren A."/>
            <person name="Chaudhuri R.R."/>
            <person name="La Ragione R."/>
            <person name="Hildebrand F."/>
            <person name="Pallen M.J."/>
        </authorList>
    </citation>
    <scope>NUCLEOTIDE SEQUENCE</scope>
    <source>
        <strain evidence="2">ChiGjej2B2-12916</strain>
    </source>
</reference>
<dbReference type="Proteomes" id="UP000886879">
    <property type="component" value="Unassembled WGS sequence"/>
</dbReference>
<accession>A0A9D0YTD1</accession>
<dbReference type="GO" id="GO:0016787">
    <property type="term" value="F:hydrolase activity"/>
    <property type="evidence" value="ECO:0007669"/>
    <property type="project" value="InterPro"/>
</dbReference>
<dbReference type="InterPro" id="IPR014578">
    <property type="entry name" value="Pesterase_CT488"/>
</dbReference>
<proteinExistence type="predicted"/>
<comment type="caution">
    <text evidence="2">The sequence shown here is derived from an EMBL/GenBank/DDBJ whole genome shotgun (WGS) entry which is preliminary data.</text>
</comment>
<dbReference type="InterPro" id="IPR051158">
    <property type="entry name" value="Metallophosphoesterase_sf"/>
</dbReference>
<dbReference type="InterPro" id="IPR004843">
    <property type="entry name" value="Calcineurin-like_PHP"/>
</dbReference>
<dbReference type="AlphaFoldDB" id="A0A9D0YTD1"/>
<reference evidence="2" key="1">
    <citation type="submission" date="2020-10" db="EMBL/GenBank/DDBJ databases">
        <authorList>
            <person name="Gilroy R."/>
        </authorList>
    </citation>
    <scope>NUCLEOTIDE SEQUENCE</scope>
    <source>
        <strain evidence="2">ChiGjej2B2-12916</strain>
    </source>
</reference>
<evidence type="ECO:0000313" key="2">
    <source>
        <dbReference type="EMBL" id="HIQ61553.1"/>
    </source>
</evidence>
<gene>
    <name evidence="2" type="ORF">IAD31_08195</name>
</gene>
<dbReference type="Pfam" id="PF00149">
    <property type="entry name" value="Metallophos"/>
    <property type="match status" value="1"/>
</dbReference>
<dbReference type="SUPFAM" id="SSF56300">
    <property type="entry name" value="Metallo-dependent phosphatases"/>
    <property type="match status" value="1"/>
</dbReference>
<dbReference type="PANTHER" id="PTHR31302">
    <property type="entry name" value="TRANSMEMBRANE PROTEIN WITH METALLOPHOSPHOESTERASE DOMAIN-RELATED"/>
    <property type="match status" value="1"/>
</dbReference>
<dbReference type="EMBL" id="DVFO01000090">
    <property type="protein sequence ID" value="HIQ61553.1"/>
    <property type="molecule type" value="Genomic_DNA"/>
</dbReference>
<dbReference type="PIRSF" id="PIRSF033094">
    <property type="entry name" value="Pesterase_CT488"/>
    <property type="match status" value="1"/>
</dbReference>
<evidence type="ECO:0000259" key="1">
    <source>
        <dbReference type="Pfam" id="PF00149"/>
    </source>
</evidence>
<protein>
    <submittedName>
        <fullName evidence="2">Metallophosphoesterase</fullName>
    </submittedName>
</protein>
<dbReference type="Gene3D" id="3.60.21.10">
    <property type="match status" value="1"/>
</dbReference>
<dbReference type="InterPro" id="IPR029052">
    <property type="entry name" value="Metallo-depent_PP-like"/>
</dbReference>
<feature type="domain" description="Calcineurin-like phosphoesterase" evidence="1">
    <location>
        <begin position="3"/>
        <end position="197"/>
    </location>
</feature>
<sequence length="229" mass="25882">MALYAIGDTHLSLGADKSMEVFGGSWEGYVEKLEEGFSCVSDDDTVVLCGDLSWGMSLEEAKKDLEFLNSRLPGEKWILKGNHDYWWNTASKMNAFFQANGLERLHILHNNCAFYGDVALCGTRGWFYEEQANAPSGKVFRREVMRLETSLKAAGEAEKYCFLHYPPLYKGYQCPEILQLLEQYQVKLCCYGHLHGPSHRLAVEGVQGSVAYQLVAADYIGFRPKKILD</sequence>
<dbReference type="PANTHER" id="PTHR31302:SF22">
    <property type="entry name" value="PHOSPHOESTERASE"/>
    <property type="match status" value="1"/>
</dbReference>
<name>A0A9D0YTD1_9FIRM</name>